<keyword evidence="2" id="KW-0812">Transmembrane</keyword>
<feature type="transmembrane region" description="Helical" evidence="2">
    <location>
        <begin position="183"/>
        <end position="201"/>
    </location>
</feature>
<feature type="transmembrane region" description="Helical" evidence="2">
    <location>
        <begin position="146"/>
        <end position="163"/>
    </location>
</feature>
<dbReference type="Proteomes" id="UP000635477">
    <property type="component" value="Unassembled WGS sequence"/>
</dbReference>
<accession>A0A8H4XPG5</accession>
<evidence type="ECO:0000313" key="3">
    <source>
        <dbReference type="EMBL" id="KAF4982510.1"/>
    </source>
</evidence>
<dbReference type="OrthoDB" id="5332281at2759"/>
<dbReference type="PANTHER" id="PTHR37544:SF1">
    <property type="entry name" value="PHOSPHORIBOSYLAMINOIMIDAZOLE-SUCCINOCARBOXAMIDE SYNTHASE"/>
    <property type="match status" value="1"/>
</dbReference>
<feature type="region of interest" description="Disordered" evidence="1">
    <location>
        <begin position="1"/>
        <end position="64"/>
    </location>
</feature>
<evidence type="ECO:0000313" key="4">
    <source>
        <dbReference type="Proteomes" id="UP000635477"/>
    </source>
</evidence>
<name>A0A8H4XPG5_9HYPO</name>
<keyword evidence="2" id="KW-0472">Membrane</keyword>
<reference evidence="3" key="1">
    <citation type="journal article" date="2020" name="BMC Genomics">
        <title>Correction to: Identification and distribution of gene clusters required for synthesis of sphingolipid metabolism inhibitors in diverse species of the filamentous fungus Fusarium.</title>
        <authorList>
            <person name="Kim H.S."/>
            <person name="Lohmar J.M."/>
            <person name="Busman M."/>
            <person name="Brown D.W."/>
            <person name="Naumann T.A."/>
            <person name="Divon H.H."/>
            <person name="Lysoe E."/>
            <person name="Uhlig S."/>
            <person name="Proctor R.H."/>
        </authorList>
    </citation>
    <scope>NUCLEOTIDE SEQUENCE</scope>
    <source>
        <strain evidence="3">NRRL 22465</strain>
    </source>
</reference>
<dbReference type="PANTHER" id="PTHR37544">
    <property type="entry name" value="SPRAY-RELATED"/>
    <property type="match status" value="1"/>
</dbReference>
<reference evidence="3" key="2">
    <citation type="submission" date="2020-05" db="EMBL/GenBank/DDBJ databases">
        <authorList>
            <person name="Kim H.-S."/>
            <person name="Proctor R.H."/>
            <person name="Brown D.W."/>
        </authorList>
    </citation>
    <scope>NUCLEOTIDE SEQUENCE</scope>
    <source>
        <strain evidence="3">NRRL 22465</strain>
    </source>
</reference>
<organism evidence="3 4">
    <name type="scientific">Fusarium zealandicum</name>
    <dbReference type="NCBI Taxonomy" id="1053134"/>
    <lineage>
        <taxon>Eukaryota</taxon>
        <taxon>Fungi</taxon>
        <taxon>Dikarya</taxon>
        <taxon>Ascomycota</taxon>
        <taxon>Pezizomycotina</taxon>
        <taxon>Sordariomycetes</taxon>
        <taxon>Hypocreomycetidae</taxon>
        <taxon>Hypocreales</taxon>
        <taxon>Nectriaceae</taxon>
        <taxon>Fusarium</taxon>
        <taxon>Fusarium staphyleae species complex</taxon>
    </lineage>
</organism>
<dbReference type="InterPro" id="IPR021840">
    <property type="entry name" value="DUF3433"/>
</dbReference>
<comment type="caution">
    <text evidence="3">The sequence shown here is derived from an EMBL/GenBank/DDBJ whole genome shotgun (WGS) entry which is preliminary data.</text>
</comment>
<feature type="transmembrane region" description="Helical" evidence="2">
    <location>
        <begin position="838"/>
        <end position="861"/>
    </location>
</feature>
<dbReference type="Pfam" id="PF11915">
    <property type="entry name" value="DUF3433"/>
    <property type="match status" value="2"/>
</dbReference>
<keyword evidence="4" id="KW-1185">Reference proteome</keyword>
<sequence length="1423" mass="155633">MESTTIQDAHVPPPMTRQPVDSYHRHIRKTNGVDDPPEPEPEPGLSSAPARSGSQRNTAVSPDPVRSSLYESIASFFDPEILASSSAQPRRSRFLSSNGSGVRWPFLGSIRSRASRSLPPSPPADSTRGSTEIPLPWRPLFLHRRILIVFAIVFAALIAGLETSLQISNQNDGLQDSDDVSRYLWQYGTTLVFIIVAAFWTRVELQASAAMPWIRMLNNQVQVDKSLLVDYVSVFEPRALVKAIGNKDWLVAGPIIVALLFKVIIIFSTAFITPRVLTFANHHSSITSQATFANSASGLQNVGSLPYFTMAAMQMNNISYPNGVSGRAAYLPFESEKNEFLDISASVDGFIGGIDCEEAEVTLDELRLDGQGSVQLNLTISQNDCTSKQTITSTRFTSTEKEDLPRTFLAFQSGNCSDSTELDQQRIVVIRGDIDLDIDELKKQTKATNKRIEGKVSDSAAFLCKPNYAITTIQVSKTPEQVLSVTAVQDATNTTLDKVHPWTIAQALFDTFKTDAAGEAELFAFVSKNYDSDAIVNADEAISAALAMRQKEEGGLPKLDSLTDGNTLKKLAEDFYAQYSALIARDALMEPTSSSSTAIATYVERRLVVRPVPAHLMAALMAICFLLVLVIMLLAPRKGFLPRDVSTLIGMASVVAHSHPLVECLRGMGAANKESIQSRLKGSSYSTGAEGHEKLEDPNMGYYHIFGGKAPPQNVLPRRFNSSKWRQPIPLHGLIRLLYVVIVASIIIAFEVSLRVSQRHNGLRTVESDTSYMAWTVVPALVLLVVAMYMATLEWWTRLLAPFSHLSREGDFGETVGLNLADATRPVAWARAWKIGDVAALTAIAGGIIALLVVVASAPLFEPISLDRNSSISIRAEDFFANNLASSPDDPICTDCTNDTIMASLILAGNAPYPAFTFADLNLQSVSLGEDDDSDDLKITARLTAIRPNMTCRLYLVDEISTNITLGYTLDDEIANPLRIDLDGETCRGDGERDSSNAIIGTTRSALMPQTGSNNNSSNMLFGLGLGKTNTSSQCSDWLYVWGRLDDMGTDDVSVSSISALACNETIEAVDADVVLHGPGLHLYPVDRPRPDEETVKNTTVATPQLDYSSLLNVSADGLFDPFFAILNASWLAVPDSVFAGSSATDAGKVQSAILQQHGIIRAQSLNFKSRRRLSSRGTFPVVDGQNILSGVETDAPISRAVPVFSGEKLSQRIRLEQDPVATRILQGLLGALLLLHVISWIFARRLRLPRPPTTIASVTALLVDGNILKLLPRDAQWKTSKELEAMFEERDAAQRFYMGWEDARRRSRRDGRKKKKREGGAFGIRAVVSEEHMPEDLEMCPVPPRHDQPRNVESRPVKRVGTVRRGTPIIGAGSTLRKSVLVGKDNVSISGSQEPPVPSKRKRSITMWSGPKEMAKVWWASG</sequence>
<evidence type="ECO:0000256" key="1">
    <source>
        <dbReference type="SAM" id="MobiDB-lite"/>
    </source>
</evidence>
<feature type="transmembrane region" description="Helical" evidence="2">
    <location>
        <begin position="249"/>
        <end position="272"/>
    </location>
</feature>
<dbReference type="EMBL" id="JABEYC010000114">
    <property type="protein sequence ID" value="KAF4982510.1"/>
    <property type="molecule type" value="Genomic_DNA"/>
</dbReference>
<feature type="transmembrane region" description="Helical" evidence="2">
    <location>
        <begin position="772"/>
        <end position="791"/>
    </location>
</feature>
<proteinExistence type="predicted"/>
<protein>
    <submittedName>
        <fullName evidence="3">Uncharacterized protein</fullName>
    </submittedName>
</protein>
<feature type="transmembrane region" description="Helical" evidence="2">
    <location>
        <begin position="614"/>
        <end position="635"/>
    </location>
</feature>
<gene>
    <name evidence="3" type="ORF">FZEAL_1880</name>
</gene>
<evidence type="ECO:0000256" key="2">
    <source>
        <dbReference type="SAM" id="Phobius"/>
    </source>
</evidence>
<keyword evidence="2" id="KW-1133">Transmembrane helix</keyword>
<feature type="transmembrane region" description="Helical" evidence="2">
    <location>
        <begin position="733"/>
        <end position="752"/>
    </location>
</feature>